<keyword evidence="2 3" id="KW-0802">TPR repeat</keyword>
<reference evidence="4" key="1">
    <citation type="submission" date="2021-02" db="EMBL/GenBank/DDBJ databases">
        <authorList>
            <person name="Nowell W R."/>
        </authorList>
    </citation>
    <scope>NUCLEOTIDE SEQUENCE</scope>
</reference>
<evidence type="ECO:0000313" key="5">
    <source>
        <dbReference type="Proteomes" id="UP000663836"/>
    </source>
</evidence>
<keyword evidence="1" id="KW-0677">Repeat</keyword>
<dbReference type="AlphaFoldDB" id="A0A819XPZ4"/>
<organism evidence="4 5">
    <name type="scientific">Rotaria sordida</name>
    <dbReference type="NCBI Taxonomy" id="392033"/>
    <lineage>
        <taxon>Eukaryota</taxon>
        <taxon>Metazoa</taxon>
        <taxon>Spiralia</taxon>
        <taxon>Gnathifera</taxon>
        <taxon>Rotifera</taxon>
        <taxon>Eurotatoria</taxon>
        <taxon>Bdelloidea</taxon>
        <taxon>Philodinida</taxon>
        <taxon>Philodinidae</taxon>
        <taxon>Rotaria</taxon>
    </lineage>
</organism>
<evidence type="ECO:0008006" key="6">
    <source>
        <dbReference type="Google" id="ProtNLM"/>
    </source>
</evidence>
<dbReference type="InterPro" id="IPR019734">
    <property type="entry name" value="TPR_rpt"/>
</dbReference>
<evidence type="ECO:0000256" key="3">
    <source>
        <dbReference type="PROSITE-ProRule" id="PRU00339"/>
    </source>
</evidence>
<dbReference type="PROSITE" id="PS50005">
    <property type="entry name" value="TPR"/>
    <property type="match status" value="1"/>
</dbReference>
<dbReference type="SMART" id="SM00028">
    <property type="entry name" value="TPR"/>
    <property type="match status" value="3"/>
</dbReference>
<dbReference type="PROSITE" id="PS50293">
    <property type="entry name" value="TPR_REGION"/>
    <property type="match status" value="1"/>
</dbReference>
<dbReference type="PANTHER" id="PTHR45641:SF1">
    <property type="entry name" value="AAA+ ATPASE DOMAIN-CONTAINING PROTEIN"/>
    <property type="match status" value="1"/>
</dbReference>
<feature type="repeat" description="TPR" evidence="3">
    <location>
        <begin position="66"/>
        <end position="99"/>
    </location>
</feature>
<name>A0A819XPZ4_9BILA</name>
<protein>
    <recommendedName>
        <fullName evidence="6">Tetratricopeptide repeat protein</fullName>
    </recommendedName>
</protein>
<accession>A0A819XPZ4</accession>
<dbReference type="PANTHER" id="PTHR45641">
    <property type="entry name" value="TETRATRICOPEPTIDE REPEAT PROTEIN (AFU_ORTHOLOGUE AFUA_6G03870)"/>
    <property type="match status" value="1"/>
</dbReference>
<dbReference type="Gene3D" id="1.25.40.10">
    <property type="entry name" value="Tetratricopeptide repeat domain"/>
    <property type="match status" value="2"/>
</dbReference>
<dbReference type="Pfam" id="PF13424">
    <property type="entry name" value="TPR_12"/>
    <property type="match status" value="1"/>
</dbReference>
<dbReference type="EMBL" id="CAJOBD010009625">
    <property type="protein sequence ID" value="CAF4138886.1"/>
    <property type="molecule type" value="Genomic_DNA"/>
</dbReference>
<evidence type="ECO:0000256" key="1">
    <source>
        <dbReference type="ARBA" id="ARBA00022737"/>
    </source>
</evidence>
<comment type="caution">
    <text evidence="4">The sequence shown here is derived from an EMBL/GenBank/DDBJ whole genome shotgun (WGS) entry which is preliminary data.</text>
</comment>
<sequence>MLLKTLPSDHPDIAEVYNQIGAVHYMNAQKLIGWRRNSELSHALEMFCKGLDMRQKMYGDSDIRNVRSFNNIGSVYNDRGEFDRALDYYERGLQIVENNKIEANILKAQLLWNCGVLKDRMGDDEAAFSFYIRADDMYSQFLPIHHPTCEKSASGIARLCEKMSDHSGALKYFQRVFEYCQAMLLPTDEKFKDSWINVIRYSLKLGFEQEAITYLNQ</sequence>
<gene>
    <name evidence="4" type="ORF">JBS370_LOCUS33392</name>
</gene>
<dbReference type="InterPro" id="IPR011990">
    <property type="entry name" value="TPR-like_helical_dom_sf"/>
</dbReference>
<evidence type="ECO:0000313" key="4">
    <source>
        <dbReference type="EMBL" id="CAF4138886.1"/>
    </source>
</evidence>
<dbReference type="SUPFAM" id="SSF48452">
    <property type="entry name" value="TPR-like"/>
    <property type="match status" value="1"/>
</dbReference>
<evidence type="ECO:0000256" key="2">
    <source>
        <dbReference type="ARBA" id="ARBA00022803"/>
    </source>
</evidence>
<dbReference type="Proteomes" id="UP000663836">
    <property type="component" value="Unassembled WGS sequence"/>
</dbReference>
<feature type="non-terminal residue" evidence="4">
    <location>
        <position position="217"/>
    </location>
</feature>
<proteinExistence type="predicted"/>